<reference evidence="3" key="1">
    <citation type="journal article" date="2015" name="Genom Data">
        <title>Draft genome sequences of Phytophthora kernoviae and Phytophthora ramorum lineage EU2 from Scotland.</title>
        <authorList>
            <person name="Sambles C."/>
            <person name="Schlenzig A."/>
            <person name="O'Neill P."/>
            <person name="Grant M."/>
            <person name="Studholme D.J."/>
        </authorList>
    </citation>
    <scope>NUCLEOTIDE SEQUENCE</scope>
    <source>
        <strain evidence="3">00238/432</strain>
    </source>
</reference>
<dbReference type="EMBL" id="AOFI03000128">
    <property type="protein sequence ID" value="KAF4320984.1"/>
    <property type="molecule type" value="Genomic_DNA"/>
</dbReference>
<keyword evidence="1" id="KW-0812">Transmembrane</keyword>
<gene>
    <name evidence="3" type="ORF">G195_005902</name>
</gene>
<keyword evidence="1" id="KW-1133">Transmembrane helix</keyword>
<reference evidence="3" key="2">
    <citation type="submission" date="2020-02" db="EMBL/GenBank/DDBJ databases">
        <authorList>
            <person name="Studholme D.J."/>
        </authorList>
    </citation>
    <scope>NUCLEOTIDE SEQUENCE</scope>
    <source>
        <strain evidence="3">00238/432</strain>
    </source>
</reference>
<keyword evidence="2" id="KW-0732">Signal</keyword>
<evidence type="ECO:0000313" key="3">
    <source>
        <dbReference type="EMBL" id="KAF4320984.1"/>
    </source>
</evidence>
<dbReference type="PANTHER" id="PTHR34496">
    <property type="entry name" value="GLCNAC TRANSFERASE-RELATED"/>
    <property type="match status" value="1"/>
</dbReference>
<name>A0A8J4S922_9STRA</name>
<protein>
    <recommendedName>
        <fullName evidence="5">Glycosyltransferase 2-like domain-containing protein</fullName>
    </recommendedName>
</protein>
<feature type="chain" id="PRO_5035171331" description="Glycosyltransferase 2-like domain-containing protein" evidence="2">
    <location>
        <begin position="17"/>
        <end position="505"/>
    </location>
</feature>
<dbReference type="PANTHER" id="PTHR34496:SF6">
    <property type="entry name" value="GLYCOSYLTRANSFERASE 2-LIKE DOMAIN-CONTAINING PROTEIN"/>
    <property type="match status" value="1"/>
</dbReference>
<dbReference type="Pfam" id="PF11397">
    <property type="entry name" value="GlcNAc"/>
    <property type="match status" value="1"/>
</dbReference>
<organism evidence="3 4">
    <name type="scientific">Phytophthora kernoviae 00238/432</name>
    <dbReference type="NCBI Taxonomy" id="1284355"/>
    <lineage>
        <taxon>Eukaryota</taxon>
        <taxon>Sar</taxon>
        <taxon>Stramenopiles</taxon>
        <taxon>Oomycota</taxon>
        <taxon>Peronosporomycetes</taxon>
        <taxon>Peronosporales</taxon>
        <taxon>Peronosporaceae</taxon>
        <taxon>Phytophthora</taxon>
    </lineage>
</organism>
<sequence length="505" mass="56851">MMRVVISAVLLALTSATGSTNTTTIYWDSWTKQATLDPSVQHIPLDSTKSYLRPPPAQIPSKPFEMFVGSSVFRDGYRCGKTLFTALQRAKHPERLRFGILEQVYDGDLRCLDEYCKLAAAEWPNDQECRYKNNIVIDTRDAGQSAGCTTARHLQQKLVNDEEFCLQVDGHSVFTNNWDENVLTDWKSVDNEMAVLTMYPHNTHASMIKENGDNNIINSIPHLCTVIRGSNGLTRITGASMIENSKMPQMAALWGGGFSFSKCHAERRVLVDSHTPWLWDGEEFLRSANYWTYGFWASPIDPVKKGLDTEMSRNRFRMRIGMPFKGPVDAFELEKYGFGKVRSFQQYLQFANVSFEGWMNDTNSCGQLHWVPYANATEVEETVGGGWTLYGTAGEEAEPTLALQIQQGEDSDVENRILDIESNEERTHQVLYAKNGAGIREKPVAKETLKLRHDQVVQAAQLSAQTGICVIVALAVLFVAFSNDTRAQSIRIRTCMSSQTHRSIE</sequence>
<dbReference type="Proteomes" id="UP000702964">
    <property type="component" value="Unassembled WGS sequence"/>
</dbReference>
<keyword evidence="1" id="KW-0472">Membrane</keyword>
<comment type="caution">
    <text evidence="3">The sequence shown here is derived from an EMBL/GenBank/DDBJ whole genome shotgun (WGS) entry which is preliminary data.</text>
</comment>
<dbReference type="AlphaFoldDB" id="A0A8J4S922"/>
<evidence type="ECO:0000256" key="2">
    <source>
        <dbReference type="SAM" id="SignalP"/>
    </source>
</evidence>
<feature type="transmembrane region" description="Helical" evidence="1">
    <location>
        <begin position="462"/>
        <end position="481"/>
    </location>
</feature>
<feature type="signal peptide" evidence="2">
    <location>
        <begin position="1"/>
        <end position="16"/>
    </location>
</feature>
<accession>A0A8J4S922</accession>
<evidence type="ECO:0000256" key="1">
    <source>
        <dbReference type="SAM" id="Phobius"/>
    </source>
</evidence>
<proteinExistence type="predicted"/>
<evidence type="ECO:0008006" key="5">
    <source>
        <dbReference type="Google" id="ProtNLM"/>
    </source>
</evidence>
<dbReference type="InterPro" id="IPR021067">
    <property type="entry name" value="Glycosyltransferase"/>
</dbReference>
<evidence type="ECO:0000313" key="4">
    <source>
        <dbReference type="Proteomes" id="UP000702964"/>
    </source>
</evidence>